<sequence>MQRGSDRLNVHRDDEAKREMQGRIRSGHSTRAEEWDDPEPGADDDPEVTDRPVPVPGAADPDEAEAEALRSDLARHLGRAAFPADREGLKRTLMDQYAPDSLVETVRELPKGGDTYGNVQEVMAALGRKPQA</sequence>
<feature type="region of interest" description="Disordered" evidence="1">
    <location>
        <begin position="1"/>
        <end position="68"/>
    </location>
</feature>
<evidence type="ECO:0000313" key="3">
    <source>
        <dbReference type="Proteomes" id="UP001166784"/>
    </source>
</evidence>
<organism evidence="2 3">
    <name type="scientific">Streptomyces marispadix</name>
    <dbReference type="NCBI Taxonomy" id="2922868"/>
    <lineage>
        <taxon>Bacteria</taxon>
        <taxon>Bacillati</taxon>
        <taxon>Actinomycetota</taxon>
        <taxon>Actinomycetes</taxon>
        <taxon>Kitasatosporales</taxon>
        <taxon>Streptomycetaceae</taxon>
        <taxon>Streptomyces</taxon>
    </lineage>
</organism>
<dbReference type="RefSeq" id="WP_241063444.1">
    <property type="nucleotide sequence ID" value="NZ_JAKWJU010000002.1"/>
</dbReference>
<accession>A0ABS9T4F6</accession>
<keyword evidence="3" id="KW-1185">Reference proteome</keyword>
<dbReference type="InterPro" id="IPR021527">
    <property type="entry name" value="DUF2795"/>
</dbReference>
<gene>
    <name evidence="2" type="ORF">MMA15_24455</name>
</gene>
<proteinExistence type="predicted"/>
<protein>
    <submittedName>
        <fullName evidence="2">DUF2795 domain-containing protein</fullName>
    </submittedName>
</protein>
<dbReference type="Proteomes" id="UP001166784">
    <property type="component" value="Unassembled WGS sequence"/>
</dbReference>
<evidence type="ECO:0000256" key="1">
    <source>
        <dbReference type="SAM" id="MobiDB-lite"/>
    </source>
</evidence>
<dbReference type="Pfam" id="PF11387">
    <property type="entry name" value="DUF2795"/>
    <property type="match status" value="1"/>
</dbReference>
<comment type="caution">
    <text evidence="2">The sequence shown here is derived from an EMBL/GenBank/DDBJ whole genome shotgun (WGS) entry which is preliminary data.</text>
</comment>
<feature type="compositionally biased region" description="Acidic residues" evidence="1">
    <location>
        <begin position="34"/>
        <end position="47"/>
    </location>
</feature>
<evidence type="ECO:0000313" key="2">
    <source>
        <dbReference type="EMBL" id="MCH6163430.1"/>
    </source>
</evidence>
<name>A0ABS9T4F6_9ACTN</name>
<reference evidence="2" key="2">
    <citation type="journal article" date="2023" name="Int. J. Syst. Evol. Microbiol.">
        <title>Streptomyces marispadix sp. nov., isolated from marine beach sediment of the Northern Coast of Portugal.</title>
        <authorList>
            <person name="dos Santos J.D.N."/>
            <person name="Vitorino I.R."/>
            <person name="Kallscheuer N."/>
            <person name="Srivastava A."/>
            <person name="Krautwurst S."/>
            <person name="Marz M."/>
            <person name="Jogler C."/>
            <person name="Lobo Da Cunha A."/>
            <person name="Catita J."/>
            <person name="Goncalves H."/>
            <person name="Gonzalez I."/>
            <person name="Reyes F."/>
            <person name="Lage O.M."/>
        </authorList>
    </citation>
    <scope>NUCLEOTIDE SEQUENCE</scope>
    <source>
        <strain evidence="2">M600PL45_2</strain>
    </source>
</reference>
<feature type="compositionally biased region" description="Basic and acidic residues" evidence="1">
    <location>
        <begin position="1"/>
        <end position="22"/>
    </location>
</feature>
<reference evidence="2" key="1">
    <citation type="submission" date="2022-03" db="EMBL/GenBank/DDBJ databases">
        <authorList>
            <person name="Santos J.D.N."/>
            <person name="Kallscheuer N."/>
            <person name="Jogler C."/>
            <person name="Lage O.M."/>
        </authorList>
    </citation>
    <scope>NUCLEOTIDE SEQUENCE</scope>
    <source>
        <strain evidence="2">M600PL45_2</strain>
    </source>
</reference>
<dbReference type="EMBL" id="JAKWJU010000002">
    <property type="protein sequence ID" value="MCH6163430.1"/>
    <property type="molecule type" value="Genomic_DNA"/>
</dbReference>